<dbReference type="AlphaFoldDB" id="A0AAW2PWP2"/>
<name>A0AAW2PWP2_9LAMI</name>
<dbReference type="PANTHER" id="PTHR33437">
    <property type="entry name" value="OS06G0361200 PROTEIN"/>
    <property type="match status" value="1"/>
</dbReference>
<comment type="caution">
    <text evidence="1">The sequence shown here is derived from an EMBL/GenBank/DDBJ whole genome shotgun (WGS) entry which is preliminary data.</text>
</comment>
<dbReference type="EMBL" id="JACGWK010000004">
    <property type="protein sequence ID" value="KAL0359907.1"/>
    <property type="molecule type" value="Genomic_DNA"/>
</dbReference>
<reference evidence="1" key="2">
    <citation type="journal article" date="2024" name="Plant">
        <title>Genomic evolution and insights into agronomic trait innovations of Sesamum species.</title>
        <authorList>
            <person name="Miao H."/>
            <person name="Wang L."/>
            <person name="Qu L."/>
            <person name="Liu H."/>
            <person name="Sun Y."/>
            <person name="Le M."/>
            <person name="Wang Q."/>
            <person name="Wei S."/>
            <person name="Zheng Y."/>
            <person name="Lin W."/>
            <person name="Duan Y."/>
            <person name="Cao H."/>
            <person name="Xiong S."/>
            <person name="Wang X."/>
            <person name="Wei L."/>
            <person name="Li C."/>
            <person name="Ma Q."/>
            <person name="Ju M."/>
            <person name="Zhao R."/>
            <person name="Li G."/>
            <person name="Mu C."/>
            <person name="Tian Q."/>
            <person name="Mei H."/>
            <person name="Zhang T."/>
            <person name="Gao T."/>
            <person name="Zhang H."/>
        </authorList>
    </citation>
    <scope>NUCLEOTIDE SEQUENCE</scope>
    <source>
        <strain evidence="1">G01</strain>
    </source>
</reference>
<gene>
    <name evidence="1" type="ORF">Sangu_0840100</name>
</gene>
<evidence type="ECO:0000313" key="1">
    <source>
        <dbReference type="EMBL" id="KAL0359907.1"/>
    </source>
</evidence>
<protein>
    <submittedName>
        <fullName evidence="1">Uncharacterized protein</fullName>
    </submittedName>
</protein>
<dbReference type="PANTHER" id="PTHR33437:SF2">
    <property type="entry name" value="OS06G0361200 PROTEIN"/>
    <property type="match status" value="1"/>
</dbReference>
<accession>A0AAW2PWP2</accession>
<organism evidence="1">
    <name type="scientific">Sesamum angustifolium</name>
    <dbReference type="NCBI Taxonomy" id="2727405"/>
    <lineage>
        <taxon>Eukaryota</taxon>
        <taxon>Viridiplantae</taxon>
        <taxon>Streptophyta</taxon>
        <taxon>Embryophyta</taxon>
        <taxon>Tracheophyta</taxon>
        <taxon>Spermatophyta</taxon>
        <taxon>Magnoliopsida</taxon>
        <taxon>eudicotyledons</taxon>
        <taxon>Gunneridae</taxon>
        <taxon>Pentapetalae</taxon>
        <taxon>asterids</taxon>
        <taxon>lamiids</taxon>
        <taxon>Lamiales</taxon>
        <taxon>Pedaliaceae</taxon>
        <taxon>Sesamum</taxon>
    </lineage>
</organism>
<reference evidence="1" key="1">
    <citation type="submission" date="2020-06" db="EMBL/GenBank/DDBJ databases">
        <authorList>
            <person name="Li T."/>
            <person name="Hu X."/>
            <person name="Zhang T."/>
            <person name="Song X."/>
            <person name="Zhang H."/>
            <person name="Dai N."/>
            <person name="Sheng W."/>
            <person name="Hou X."/>
            <person name="Wei L."/>
        </authorList>
    </citation>
    <scope>NUCLEOTIDE SEQUENCE</scope>
    <source>
        <strain evidence="1">G01</strain>
        <tissue evidence="1">Leaf</tissue>
    </source>
</reference>
<proteinExistence type="predicted"/>
<sequence>MQARQYPFLDSNVSEIFDDLLDANLINLPEMKWPKKSERKDDSKYCKYHSLVEHAIQDCFLFKDKVMNLARLGKISLEEDSMVTNAIIIKSGHFNGNKNSCNAVHRGDATSK</sequence>